<reference evidence="1 2" key="1">
    <citation type="submission" date="2019-08" db="EMBL/GenBank/DDBJ databases">
        <title>Complete genome sequence of Candidatus Uab amorphum.</title>
        <authorList>
            <person name="Shiratori T."/>
            <person name="Suzuki S."/>
            <person name="Kakizawa Y."/>
            <person name="Ishida K."/>
        </authorList>
    </citation>
    <scope>NUCLEOTIDE SEQUENCE [LARGE SCALE GENOMIC DNA]</scope>
    <source>
        <strain evidence="1 2">SRT547</strain>
    </source>
</reference>
<name>A0A5S9F583_UABAM</name>
<keyword evidence="2" id="KW-1185">Reference proteome</keyword>
<evidence type="ECO:0000313" key="2">
    <source>
        <dbReference type="Proteomes" id="UP000326354"/>
    </source>
</evidence>
<evidence type="ECO:0000313" key="1">
    <source>
        <dbReference type="EMBL" id="BBM86587.1"/>
    </source>
</evidence>
<dbReference type="RefSeq" id="WP_151970635.1">
    <property type="nucleotide sequence ID" value="NZ_AP019860.1"/>
</dbReference>
<dbReference type="InterPro" id="IPR024079">
    <property type="entry name" value="MetalloPept_cat_dom_sf"/>
</dbReference>
<dbReference type="SUPFAM" id="SSF55486">
    <property type="entry name" value="Metalloproteases ('zincins'), catalytic domain"/>
    <property type="match status" value="1"/>
</dbReference>
<protein>
    <submittedName>
        <fullName evidence="1">Uncharacterized protein</fullName>
    </submittedName>
</protein>
<dbReference type="KEGG" id="uam:UABAM_04973"/>
<accession>A0A5S9F583</accession>
<organism evidence="1 2">
    <name type="scientific">Uabimicrobium amorphum</name>
    <dbReference type="NCBI Taxonomy" id="2596890"/>
    <lineage>
        <taxon>Bacteria</taxon>
        <taxon>Pseudomonadati</taxon>
        <taxon>Planctomycetota</taxon>
        <taxon>Candidatus Uabimicrobiia</taxon>
        <taxon>Candidatus Uabimicrobiales</taxon>
        <taxon>Candidatus Uabimicrobiaceae</taxon>
        <taxon>Candidatus Uabimicrobium</taxon>
    </lineage>
</organism>
<dbReference type="AlphaFoldDB" id="A0A5S9F583"/>
<dbReference type="Gene3D" id="6.20.20.10">
    <property type="match status" value="1"/>
</dbReference>
<proteinExistence type="predicted"/>
<dbReference type="EMBL" id="AP019860">
    <property type="protein sequence ID" value="BBM86587.1"/>
    <property type="molecule type" value="Genomic_DNA"/>
</dbReference>
<dbReference type="Gene3D" id="3.40.390.10">
    <property type="entry name" value="Collagenase (Catalytic Domain)"/>
    <property type="match status" value="1"/>
</dbReference>
<dbReference type="GO" id="GO:0008237">
    <property type="term" value="F:metallopeptidase activity"/>
    <property type="evidence" value="ECO:0007669"/>
    <property type="project" value="InterPro"/>
</dbReference>
<gene>
    <name evidence="1" type="ORF">UABAM_04973</name>
</gene>
<dbReference type="OrthoDB" id="733404at2"/>
<sequence length="392" mass="45885">MRYFAIVIFIFLFAIVTSAEEKWSYGEGYFVKSGNIWREYDANNRFKAQFTESFRTGTTITLYDRSRNMTLYIKSNSVFVKWPPKWGEKVLRLYNGNWVRGSHNQNLSAQQVRQIREKMCLADTGVQTFKERPKEGLGLTADMYNLWQPGDTIVVRFLEGDSFQRSKVREYAQQWSECCNIRFEFISGRYKSDIRITFDRDSGNWSKVGTVCRKVNQHSATMNLGGVYRGAYEKQIRRKVLHEFGHALGFKHEHQNPRGGVEWDEKKVYAAYRDAPNYWSKSRIQSNVLRQIKDHNRFRSSEFDADSIMCYYIPEDLSPSHGGQGGSSYLSWQDKDFAKKIYPYRAKRTNVRKPVYAKCSRCDGSGTEPVTSFVPIPCKRCKGKRRVIIRWK</sequence>
<dbReference type="Proteomes" id="UP000326354">
    <property type="component" value="Chromosome"/>
</dbReference>